<dbReference type="OrthoDB" id="9774832at2"/>
<dbReference type="EMBL" id="CP001629">
    <property type="protein sequence ID" value="ACU88763.1"/>
    <property type="molecule type" value="Genomic_DNA"/>
</dbReference>
<dbReference type="InterPro" id="IPR013785">
    <property type="entry name" value="Aldolase_TIM"/>
</dbReference>
<evidence type="ECO:0000256" key="3">
    <source>
        <dbReference type="ARBA" id="ARBA00012515"/>
    </source>
</evidence>
<comment type="catalytic activity">
    <reaction evidence="6">
        <text>2-deoxy-D-ribose 5-phosphate = D-glyceraldehyde 3-phosphate + acetaldehyde</text>
        <dbReference type="Rhea" id="RHEA:12821"/>
        <dbReference type="ChEBI" id="CHEBI:15343"/>
        <dbReference type="ChEBI" id="CHEBI:59776"/>
        <dbReference type="ChEBI" id="CHEBI:62877"/>
        <dbReference type="EC" id="4.1.2.4"/>
    </reaction>
</comment>
<dbReference type="GO" id="GO:0005737">
    <property type="term" value="C:cytoplasm"/>
    <property type="evidence" value="ECO:0007669"/>
    <property type="project" value="InterPro"/>
</dbReference>
<sequence length="248" mass="26475">MQDILDRSRQIVSLLDLTSLTGVETDAAIRALCARASGPCGQVAAICVFARHLPLAKSCLARLGAERVALATVVNFPEGELDPTGSVHEIEAALALGAMEVDLVFPYRAFLSGLEERVGAYLDACRRACPVLLKIILETGELGTREAIRAASLLAVERGADFLKTSTGKSAVHATPEAARIMLDVIAERGGTVGFKASGGLRTMDDALVYLRLAEEIMGRDWISPRTLRFGASSLLDDVLARAVAERR</sequence>
<organism evidence="8 9">
    <name type="scientific">Desulfomicrobium baculatum (strain DSM 4028 / VKM B-1378 / X)</name>
    <name type="common">Desulfovibrio baculatus</name>
    <dbReference type="NCBI Taxonomy" id="525897"/>
    <lineage>
        <taxon>Bacteria</taxon>
        <taxon>Pseudomonadati</taxon>
        <taxon>Thermodesulfobacteriota</taxon>
        <taxon>Desulfovibrionia</taxon>
        <taxon>Desulfovibrionales</taxon>
        <taxon>Desulfomicrobiaceae</taxon>
        <taxon>Desulfomicrobium</taxon>
    </lineage>
</organism>
<dbReference type="InterPro" id="IPR002915">
    <property type="entry name" value="DeoC/FbaB/LacD_aldolase"/>
</dbReference>
<reference evidence="8 9" key="1">
    <citation type="journal article" date="2009" name="Stand. Genomic Sci.">
        <title>Complete genome sequence of Desulfomicrobium baculatum type strain (X).</title>
        <authorList>
            <person name="Copeland A."/>
            <person name="Spring S."/>
            <person name="Goker M."/>
            <person name="Schneider S."/>
            <person name="Lapidus A."/>
            <person name="Del Rio T.G."/>
            <person name="Tice H."/>
            <person name="Cheng J.F."/>
            <person name="Chen F."/>
            <person name="Nolan M."/>
            <person name="Bruce D."/>
            <person name="Goodwin L."/>
            <person name="Pitluck S."/>
            <person name="Ivanova N."/>
            <person name="Mavrommatis K."/>
            <person name="Ovchinnikova G."/>
            <person name="Pati A."/>
            <person name="Chen A."/>
            <person name="Palaniappan K."/>
            <person name="Land M."/>
            <person name="Hauser L."/>
            <person name="Chang Y.J."/>
            <person name="Jeffries C.C."/>
            <person name="Meincke L."/>
            <person name="Sims D."/>
            <person name="Brettin T."/>
            <person name="Detter J.C."/>
            <person name="Han C."/>
            <person name="Chain P."/>
            <person name="Bristow J."/>
            <person name="Eisen J.A."/>
            <person name="Markowitz V."/>
            <person name="Hugenholtz P."/>
            <person name="Kyrpides N.C."/>
            <person name="Klenk H.P."/>
            <person name="Lucas S."/>
        </authorList>
    </citation>
    <scope>NUCLEOTIDE SEQUENCE [LARGE SCALE GENOMIC DNA]</scope>
    <source>
        <strain evidence="9">DSM 4028 / VKM B-1378 / X</strain>
    </source>
</reference>
<dbReference type="Gene3D" id="3.20.20.70">
    <property type="entry name" value="Aldolase class I"/>
    <property type="match status" value="1"/>
</dbReference>
<dbReference type="Proteomes" id="UP000002216">
    <property type="component" value="Chromosome"/>
</dbReference>
<comment type="similarity">
    <text evidence="2">Belongs to the DeoC/FbaB aldolase family. DeoC type 2 subfamily.</text>
</comment>
<dbReference type="InterPro" id="IPR011343">
    <property type="entry name" value="DeoC"/>
</dbReference>
<evidence type="ECO:0000256" key="1">
    <source>
        <dbReference type="ARBA" id="ARBA00004816"/>
    </source>
</evidence>
<accession>C7LX90</accession>
<dbReference type="SMART" id="SM01133">
    <property type="entry name" value="DeoC"/>
    <property type="match status" value="1"/>
</dbReference>
<evidence type="ECO:0000313" key="9">
    <source>
        <dbReference type="Proteomes" id="UP000002216"/>
    </source>
</evidence>
<dbReference type="RefSeq" id="WP_015772863.1">
    <property type="nucleotide sequence ID" value="NC_013173.1"/>
</dbReference>
<dbReference type="KEGG" id="dba:Dbac_0640"/>
<dbReference type="PANTHER" id="PTHR10889">
    <property type="entry name" value="DEOXYRIBOSE-PHOSPHATE ALDOLASE"/>
    <property type="match status" value="1"/>
</dbReference>
<dbReference type="AlphaFoldDB" id="C7LX90"/>
<dbReference type="EC" id="4.1.2.4" evidence="3 7"/>
<gene>
    <name evidence="8" type="ordered locus">Dbac_0640</name>
</gene>
<dbReference type="PIRSF" id="PIRSF001357">
    <property type="entry name" value="DeoC"/>
    <property type="match status" value="1"/>
</dbReference>
<evidence type="ECO:0000256" key="2">
    <source>
        <dbReference type="ARBA" id="ARBA00009473"/>
    </source>
</evidence>
<dbReference type="GO" id="GO:0009264">
    <property type="term" value="P:deoxyribonucleotide catabolic process"/>
    <property type="evidence" value="ECO:0007669"/>
    <property type="project" value="UniProtKB-UniRule"/>
</dbReference>
<name>C7LX90_DESBD</name>
<keyword evidence="9" id="KW-1185">Reference proteome</keyword>
<keyword evidence="4 8" id="KW-0456">Lyase</keyword>
<comment type="pathway">
    <text evidence="1">Carbohydrate degradation; 2-deoxy-D-ribose 1-phosphate degradation; D-glyceraldehyde 3-phosphate and acetaldehyde from 2-deoxy-alpha-D-ribose 1-phosphate: step 2/2.</text>
</comment>
<dbReference type="Pfam" id="PF01791">
    <property type="entry name" value="DeoC"/>
    <property type="match status" value="1"/>
</dbReference>
<evidence type="ECO:0000256" key="4">
    <source>
        <dbReference type="ARBA" id="ARBA00023239"/>
    </source>
</evidence>
<protein>
    <recommendedName>
        <fullName evidence="3 7">Deoxyribose-phosphate aldolase</fullName>
        <ecNumber evidence="3 7">4.1.2.4</ecNumber>
    </recommendedName>
</protein>
<dbReference type="HOGENOM" id="CLU_053595_3_1_7"/>
<dbReference type="NCBIfam" id="TIGR00126">
    <property type="entry name" value="deoC"/>
    <property type="match status" value="1"/>
</dbReference>
<evidence type="ECO:0000256" key="5">
    <source>
        <dbReference type="ARBA" id="ARBA00023270"/>
    </source>
</evidence>
<dbReference type="SUPFAM" id="SSF51569">
    <property type="entry name" value="Aldolase"/>
    <property type="match status" value="1"/>
</dbReference>
<evidence type="ECO:0000256" key="7">
    <source>
        <dbReference type="NCBIfam" id="TIGR00126"/>
    </source>
</evidence>
<keyword evidence="5" id="KW-0704">Schiff base</keyword>
<dbReference type="STRING" id="525897.Dbac_0640"/>
<proteinExistence type="inferred from homology"/>
<evidence type="ECO:0000313" key="8">
    <source>
        <dbReference type="EMBL" id="ACU88763.1"/>
    </source>
</evidence>
<dbReference type="GO" id="GO:0004139">
    <property type="term" value="F:deoxyribose-phosphate aldolase activity"/>
    <property type="evidence" value="ECO:0007669"/>
    <property type="project" value="UniProtKB-UniRule"/>
</dbReference>
<dbReference type="GO" id="GO:0016052">
    <property type="term" value="P:carbohydrate catabolic process"/>
    <property type="evidence" value="ECO:0007669"/>
    <property type="project" value="TreeGrafter"/>
</dbReference>
<dbReference type="eggNOG" id="COG0274">
    <property type="taxonomic scope" value="Bacteria"/>
</dbReference>
<evidence type="ECO:0000256" key="6">
    <source>
        <dbReference type="ARBA" id="ARBA00048791"/>
    </source>
</evidence>
<dbReference type="PANTHER" id="PTHR10889:SF3">
    <property type="entry name" value="DEOXYRIBOSE-PHOSPHATE ALDOLASE"/>
    <property type="match status" value="1"/>
</dbReference>